<comment type="caution">
    <text evidence="2">The sequence shown here is derived from an EMBL/GenBank/DDBJ whole genome shotgun (WGS) entry which is preliminary data.</text>
</comment>
<feature type="domain" description="DUF7730" evidence="1">
    <location>
        <begin position="104"/>
        <end position="230"/>
    </location>
</feature>
<reference evidence="2 3" key="1">
    <citation type="submission" date="2020-03" db="EMBL/GenBank/DDBJ databases">
        <title>Draft Genome Sequence of Cudoniella acicularis.</title>
        <authorList>
            <person name="Buettner E."/>
            <person name="Kellner H."/>
        </authorList>
    </citation>
    <scope>NUCLEOTIDE SEQUENCE [LARGE SCALE GENOMIC DNA]</scope>
    <source>
        <strain evidence="2 3">DSM 108380</strain>
    </source>
</reference>
<dbReference type="Pfam" id="PF24864">
    <property type="entry name" value="DUF7730"/>
    <property type="match status" value="1"/>
</dbReference>
<dbReference type="EMBL" id="JAAMPI010000111">
    <property type="protein sequence ID" value="KAF4635587.1"/>
    <property type="molecule type" value="Genomic_DNA"/>
</dbReference>
<dbReference type="OrthoDB" id="5413827at2759"/>
<protein>
    <recommendedName>
        <fullName evidence="1">DUF7730 domain-containing protein</fullName>
    </recommendedName>
</protein>
<accession>A0A8H4RW61</accession>
<dbReference type="PANTHER" id="PTHR38790">
    <property type="entry name" value="2EXR DOMAIN-CONTAINING PROTEIN-RELATED"/>
    <property type="match status" value="1"/>
</dbReference>
<keyword evidence="3" id="KW-1185">Reference proteome</keyword>
<evidence type="ECO:0000259" key="1">
    <source>
        <dbReference type="Pfam" id="PF24864"/>
    </source>
</evidence>
<organism evidence="2 3">
    <name type="scientific">Cudoniella acicularis</name>
    <dbReference type="NCBI Taxonomy" id="354080"/>
    <lineage>
        <taxon>Eukaryota</taxon>
        <taxon>Fungi</taxon>
        <taxon>Dikarya</taxon>
        <taxon>Ascomycota</taxon>
        <taxon>Pezizomycotina</taxon>
        <taxon>Leotiomycetes</taxon>
        <taxon>Helotiales</taxon>
        <taxon>Tricladiaceae</taxon>
        <taxon>Cudoniella</taxon>
    </lineage>
</organism>
<proteinExistence type="predicted"/>
<dbReference type="AlphaFoldDB" id="A0A8H4RW61"/>
<gene>
    <name evidence="2" type="ORF">G7Y89_g2526</name>
</gene>
<evidence type="ECO:0000313" key="2">
    <source>
        <dbReference type="EMBL" id="KAF4635587.1"/>
    </source>
</evidence>
<dbReference type="InterPro" id="IPR056632">
    <property type="entry name" value="DUF7730"/>
</dbReference>
<evidence type="ECO:0000313" key="3">
    <source>
        <dbReference type="Proteomes" id="UP000566819"/>
    </source>
</evidence>
<name>A0A8H4RW61_9HELO</name>
<sequence>MEFDGGSLTEARFKVTYLGSLPPALHTSRHPLSPPPPLPRSDPHQMFRVLLSAVHFASSPILMINSHKLLHKSPSLMFPNTPPSDVNIDVDVDSDIMAAFVFPFLRLPLEIRNLIYAYVLVSHTGCVQLGPWHAWQEKPTLRQHWRLLPWNPNSRILTLSYWNLSPINLSLCYTSSQLYHETSAILWSQNTIAFETPDALFSLKRLHPDFRHNIRHIVMNFHVKTLVYVNCFDFLRRWIDGGNLKSVTFIASPNFRRRPSS</sequence>
<dbReference type="Proteomes" id="UP000566819">
    <property type="component" value="Unassembled WGS sequence"/>
</dbReference>